<organism evidence="5 6">
    <name type="scientific">Paracoccus sphaerophysae</name>
    <dbReference type="NCBI Taxonomy" id="690417"/>
    <lineage>
        <taxon>Bacteria</taxon>
        <taxon>Pseudomonadati</taxon>
        <taxon>Pseudomonadota</taxon>
        <taxon>Alphaproteobacteria</taxon>
        <taxon>Rhodobacterales</taxon>
        <taxon>Paracoccaceae</taxon>
        <taxon>Paracoccus</taxon>
    </lineage>
</organism>
<evidence type="ECO:0000256" key="3">
    <source>
        <dbReference type="ARBA" id="ARBA00022801"/>
    </source>
</evidence>
<accession>A0A099EWW3</accession>
<gene>
    <name evidence="5" type="ORF">IC63_14685</name>
</gene>
<sequence>MLWGANLGALELRSEGGETRLRARFPYGAETELAPGRHEVIAARAFADRIEAGEDIHLLSGHDFNKPLASRAAGNLHLTDGDDALVIEATIADGTSWARDFLAAHAGGLIRGLSPGFRVEAGGERIERRAGGTLRTIRKAALFELSAVTRPAYPAAQIEARNWSPTEGGLLVPYAPRTGLNRTLNRWRA</sequence>
<dbReference type="AlphaFoldDB" id="A0A099EWW3"/>
<name>A0A099EWW3_9RHOB</name>
<dbReference type="InterPro" id="IPR006433">
    <property type="entry name" value="Prohead_protease"/>
</dbReference>
<evidence type="ECO:0000313" key="6">
    <source>
        <dbReference type="Proteomes" id="UP000029917"/>
    </source>
</evidence>
<keyword evidence="6" id="KW-1185">Reference proteome</keyword>
<evidence type="ECO:0000256" key="1">
    <source>
        <dbReference type="ARBA" id="ARBA00022612"/>
    </source>
</evidence>
<feature type="domain" description="Prohead serine protease" evidence="4">
    <location>
        <begin position="27"/>
        <end position="161"/>
    </location>
</feature>
<keyword evidence="2" id="KW-0645">Protease</keyword>
<reference evidence="5 6" key="1">
    <citation type="submission" date="2014-09" db="EMBL/GenBank/DDBJ databases">
        <authorList>
            <person name="McGinnis J.M."/>
            <person name="Wolfgang W.J."/>
        </authorList>
    </citation>
    <scope>NUCLEOTIDE SEQUENCE [LARGE SCALE GENOMIC DNA]</scope>
    <source>
        <strain evidence="5 6">HAMBI 3106</strain>
    </source>
</reference>
<dbReference type="RefSeq" id="WP_036721497.1">
    <property type="nucleotide sequence ID" value="NZ_JRKS01000068.1"/>
</dbReference>
<keyword evidence="1" id="KW-1188">Viral release from host cell</keyword>
<dbReference type="NCBIfam" id="TIGR01543">
    <property type="entry name" value="proheadase_HK97"/>
    <property type="match status" value="1"/>
</dbReference>
<reference evidence="5 6" key="2">
    <citation type="submission" date="2014-10" db="EMBL/GenBank/DDBJ databases">
        <title>Paracoccus sanguinis sp. nov., isolated from clinical specimens of New York State patients.</title>
        <authorList>
            <person name="Mingle L.A."/>
            <person name="Cole J.A."/>
            <person name="Lapierre P."/>
            <person name="Musser K.A."/>
        </authorList>
    </citation>
    <scope>NUCLEOTIDE SEQUENCE [LARGE SCALE GENOMIC DNA]</scope>
    <source>
        <strain evidence="5 6">HAMBI 3106</strain>
    </source>
</reference>
<dbReference type="EMBL" id="JRKS01000068">
    <property type="protein sequence ID" value="KGJ02443.1"/>
    <property type="molecule type" value="Genomic_DNA"/>
</dbReference>
<proteinExistence type="predicted"/>
<dbReference type="STRING" id="690417.IC63_14685"/>
<dbReference type="InterPro" id="IPR054613">
    <property type="entry name" value="Peptidase_S78_dom"/>
</dbReference>
<evidence type="ECO:0000256" key="2">
    <source>
        <dbReference type="ARBA" id="ARBA00022670"/>
    </source>
</evidence>
<evidence type="ECO:0000313" key="5">
    <source>
        <dbReference type="EMBL" id="KGJ02443.1"/>
    </source>
</evidence>
<comment type="caution">
    <text evidence="5">The sequence shown here is derived from an EMBL/GenBank/DDBJ whole genome shotgun (WGS) entry which is preliminary data.</text>
</comment>
<dbReference type="GO" id="GO:0006508">
    <property type="term" value="P:proteolysis"/>
    <property type="evidence" value="ECO:0007669"/>
    <property type="project" value="UniProtKB-KW"/>
</dbReference>
<keyword evidence="3" id="KW-0378">Hydrolase</keyword>
<dbReference type="OrthoDB" id="7842080at2"/>
<dbReference type="Pfam" id="PF04586">
    <property type="entry name" value="Peptidase_S78"/>
    <property type="match status" value="1"/>
</dbReference>
<dbReference type="GO" id="GO:0008233">
    <property type="term" value="F:peptidase activity"/>
    <property type="evidence" value="ECO:0007669"/>
    <property type="project" value="UniProtKB-KW"/>
</dbReference>
<dbReference type="Proteomes" id="UP000029917">
    <property type="component" value="Unassembled WGS sequence"/>
</dbReference>
<evidence type="ECO:0000259" key="4">
    <source>
        <dbReference type="Pfam" id="PF04586"/>
    </source>
</evidence>
<protein>
    <recommendedName>
        <fullName evidence="4">Prohead serine protease domain-containing protein</fullName>
    </recommendedName>
</protein>